<accession>A0A814K391</accession>
<name>A0A814K391_9BILA</name>
<protein>
    <submittedName>
        <fullName evidence="1">Uncharacterized protein</fullName>
    </submittedName>
</protein>
<dbReference type="EMBL" id="CAJNOC010005150">
    <property type="protein sequence ID" value="CAF1043916.1"/>
    <property type="molecule type" value="Genomic_DNA"/>
</dbReference>
<dbReference type="Proteomes" id="UP000663879">
    <property type="component" value="Unassembled WGS sequence"/>
</dbReference>
<evidence type="ECO:0000313" key="1">
    <source>
        <dbReference type="EMBL" id="CAF1043916.1"/>
    </source>
</evidence>
<reference evidence="1" key="1">
    <citation type="submission" date="2021-02" db="EMBL/GenBank/DDBJ databases">
        <authorList>
            <person name="Nowell W R."/>
        </authorList>
    </citation>
    <scope>NUCLEOTIDE SEQUENCE</scope>
    <source>
        <strain evidence="1">Ploen Becks lab</strain>
    </source>
</reference>
<proteinExistence type="predicted"/>
<keyword evidence="2" id="KW-1185">Reference proteome</keyword>
<organism evidence="1 2">
    <name type="scientific">Brachionus calyciflorus</name>
    <dbReference type="NCBI Taxonomy" id="104777"/>
    <lineage>
        <taxon>Eukaryota</taxon>
        <taxon>Metazoa</taxon>
        <taxon>Spiralia</taxon>
        <taxon>Gnathifera</taxon>
        <taxon>Rotifera</taxon>
        <taxon>Eurotatoria</taxon>
        <taxon>Monogononta</taxon>
        <taxon>Pseudotrocha</taxon>
        <taxon>Ploima</taxon>
        <taxon>Brachionidae</taxon>
        <taxon>Brachionus</taxon>
    </lineage>
</organism>
<comment type="caution">
    <text evidence="1">The sequence shown here is derived from an EMBL/GenBank/DDBJ whole genome shotgun (WGS) entry which is preliminary data.</text>
</comment>
<evidence type="ECO:0000313" key="2">
    <source>
        <dbReference type="Proteomes" id="UP000663879"/>
    </source>
</evidence>
<gene>
    <name evidence="1" type="ORF">OXX778_LOCUS18488</name>
</gene>
<dbReference type="AlphaFoldDB" id="A0A814K391"/>
<sequence length="81" mass="9467">MASEFRNRPSVTLEDRIKNRWKLSEVSILDFCRIFDVAGPERIANVSYRMPDVPYRNFTNNHASDVQTKTQKLSKYAVENT</sequence>